<name>A0A812RU76_SYMPI</name>
<dbReference type="EMBL" id="CAJNIZ010021443">
    <property type="protein sequence ID" value="CAE7451816.1"/>
    <property type="molecule type" value="Genomic_DNA"/>
</dbReference>
<proteinExistence type="predicted"/>
<evidence type="ECO:0000313" key="1">
    <source>
        <dbReference type="EMBL" id="CAE7451816.1"/>
    </source>
</evidence>
<reference evidence="1" key="1">
    <citation type="submission" date="2021-02" db="EMBL/GenBank/DDBJ databases">
        <authorList>
            <person name="Dougan E. K."/>
            <person name="Rhodes N."/>
            <person name="Thang M."/>
            <person name="Chan C."/>
        </authorList>
    </citation>
    <scope>NUCLEOTIDE SEQUENCE</scope>
</reference>
<dbReference type="OrthoDB" id="432868at2759"/>
<comment type="caution">
    <text evidence="1">The sequence shown here is derived from an EMBL/GenBank/DDBJ whole genome shotgun (WGS) entry which is preliminary data.</text>
</comment>
<gene>
    <name evidence="1" type="primary">NaCP60E</name>
    <name evidence="1" type="ORF">SPIL2461_LOCUS11070</name>
</gene>
<accession>A0A812RU76</accession>
<sequence>MAYVEPDTLLHGLQMPPSVCPDWSRESIDETVSLAKLWDSRGLLYLARPLFRVGDEFLLSRAFNCYKNEQVDRQIIDRRGRNHAEARLPGPSRNIPTGPGLACIEVDPRRETLLCSSTDRKDFYHQFLVTASRARANAVGPAVPAAALASTGAFARFEVPRSRYLREVWGDCLSPGPDGLKPLLFSPDSVVVCFSAIAQGDQLGVEFACESHFCVSVEPARLELSKIAGAELNSSAGARALGLVTLSAPAKKRAALSLISLEVSALSHTSDALHLSLLGGWTSALLFRRPLMSVLSCSYGLVRADRFDPRYPKLVGLPRGVAQELTLLAVLASLASSELSAPLDGAIYATDASEDKGAFVTAEAGLPLARVLFRTGSKKGGYSRLLAPEEALLSKLSDPEPFQLRAVDAPLLEIERPLAFVYDFIEVCGGSGRVSAELKARGWACGPVLDISHSPHFNLCWLRTLEWLLFLLENSRLRSFAVEPPCTTFSPAAFPALRSYKEPRGYNPLEERTLHGTTLALRALTLLFVSLRLGVPGILEQPRRSKMAWLPEWKRLLQLGATEAYTASCPFGSPHQKEFRFLQVCIDL</sequence>
<dbReference type="Proteomes" id="UP000649617">
    <property type="component" value="Unassembled WGS sequence"/>
</dbReference>
<evidence type="ECO:0000313" key="2">
    <source>
        <dbReference type="Proteomes" id="UP000649617"/>
    </source>
</evidence>
<organism evidence="1 2">
    <name type="scientific">Symbiodinium pilosum</name>
    <name type="common">Dinoflagellate</name>
    <dbReference type="NCBI Taxonomy" id="2952"/>
    <lineage>
        <taxon>Eukaryota</taxon>
        <taxon>Sar</taxon>
        <taxon>Alveolata</taxon>
        <taxon>Dinophyceae</taxon>
        <taxon>Suessiales</taxon>
        <taxon>Symbiodiniaceae</taxon>
        <taxon>Symbiodinium</taxon>
    </lineage>
</organism>
<dbReference type="AlphaFoldDB" id="A0A812RU76"/>
<keyword evidence="2" id="KW-1185">Reference proteome</keyword>
<protein>
    <submittedName>
        <fullName evidence="1">NaCP60E protein</fullName>
    </submittedName>
</protein>
<feature type="non-terminal residue" evidence="1">
    <location>
        <position position="1"/>
    </location>
</feature>